<dbReference type="PIRSF" id="PIRSF039003">
    <property type="entry name" value="IscX"/>
    <property type="match status" value="1"/>
</dbReference>
<dbReference type="Pfam" id="PF04384">
    <property type="entry name" value="Fe-S_assembly"/>
    <property type="match status" value="1"/>
</dbReference>
<comment type="caution">
    <text evidence="1">The sequence shown here is derived from an EMBL/GenBank/DDBJ whole genome shotgun (WGS) entry which is preliminary data.</text>
</comment>
<dbReference type="PANTHER" id="PTHR37532">
    <property type="entry name" value="PROTEIN ISCX"/>
    <property type="match status" value="1"/>
</dbReference>
<accession>A0ABQ0C942</accession>
<organism evidence="1 2">
    <name type="scientific">Candidatus Magnetaquiglobus chichijimensis</name>
    <dbReference type="NCBI Taxonomy" id="3141448"/>
    <lineage>
        <taxon>Bacteria</taxon>
        <taxon>Pseudomonadati</taxon>
        <taxon>Pseudomonadota</taxon>
        <taxon>Magnetococcia</taxon>
        <taxon>Magnetococcales</taxon>
        <taxon>Candidatus Magnetaquicoccaceae</taxon>
        <taxon>Candidatus Magnetaquiglobus</taxon>
    </lineage>
</organism>
<dbReference type="EMBL" id="BAAFGK010000004">
    <property type="protein sequence ID" value="GAB0057405.1"/>
    <property type="molecule type" value="Genomic_DNA"/>
</dbReference>
<protein>
    <submittedName>
        <fullName evidence="1">Protein IscX</fullName>
    </submittedName>
</protein>
<dbReference type="Gene3D" id="1.10.10.600">
    <property type="entry name" value="IscX-like"/>
    <property type="match status" value="1"/>
</dbReference>
<evidence type="ECO:0000313" key="2">
    <source>
        <dbReference type="Proteomes" id="UP001628193"/>
    </source>
</evidence>
<dbReference type="NCBIfam" id="TIGR03412">
    <property type="entry name" value="iscX_yfhJ"/>
    <property type="match status" value="1"/>
</dbReference>
<proteinExistence type="predicted"/>
<dbReference type="PANTHER" id="PTHR37532:SF1">
    <property type="entry name" value="PROTEIN ISCX"/>
    <property type="match status" value="1"/>
</dbReference>
<dbReference type="RefSeq" id="WP_420905094.1">
    <property type="nucleotide sequence ID" value="NZ_BAAFGK010000004.1"/>
</dbReference>
<dbReference type="InterPro" id="IPR007479">
    <property type="entry name" value="ISC_FeS_clus_asmbl_IscsX"/>
</dbReference>
<dbReference type="SUPFAM" id="SSF140319">
    <property type="entry name" value="IscX-like"/>
    <property type="match status" value="1"/>
</dbReference>
<dbReference type="InterPro" id="IPR036762">
    <property type="entry name" value="IscX-like_sf"/>
</dbReference>
<name>A0ABQ0C942_9PROT</name>
<gene>
    <name evidence="1" type="primary">iscX</name>
    <name evidence="1" type="ORF">SIID45300_01732</name>
</gene>
<keyword evidence="2" id="KW-1185">Reference proteome</keyword>
<sequence length="63" mass="7355">MKWTDTHEIAIALADSMPDQDPMAVRFTELMGWVMELPGFHDTPERCNEKILEAIQMAWMDEM</sequence>
<evidence type="ECO:0000313" key="1">
    <source>
        <dbReference type="EMBL" id="GAB0057405.1"/>
    </source>
</evidence>
<reference evidence="1 2" key="1">
    <citation type="submission" date="2024-09" db="EMBL/GenBank/DDBJ databases">
        <title>Draft genome sequence of Candidatus Magnetaquicoccaceae bacterium FCR-1.</title>
        <authorList>
            <person name="Shimoshige H."/>
            <person name="Shimamura S."/>
            <person name="Taoka A."/>
            <person name="Kobayashi H."/>
            <person name="Maekawa T."/>
        </authorList>
    </citation>
    <scope>NUCLEOTIDE SEQUENCE [LARGE SCALE GENOMIC DNA]</scope>
    <source>
        <strain evidence="1 2">FCR-1</strain>
    </source>
</reference>
<dbReference type="Proteomes" id="UP001628193">
    <property type="component" value="Unassembled WGS sequence"/>
</dbReference>